<dbReference type="AlphaFoldDB" id="W7TNG6"/>
<reference evidence="2 3" key="1">
    <citation type="journal article" date="2014" name="Mol. Plant">
        <title>Chromosome Scale Genome Assembly and Transcriptome Profiling of Nannochloropsis gaditana in Nitrogen Depletion.</title>
        <authorList>
            <person name="Corteggiani Carpinelli E."/>
            <person name="Telatin A."/>
            <person name="Vitulo N."/>
            <person name="Forcato C."/>
            <person name="D'Angelo M."/>
            <person name="Schiavon R."/>
            <person name="Vezzi A."/>
            <person name="Giacometti G.M."/>
            <person name="Morosinotto T."/>
            <person name="Valle G."/>
        </authorList>
    </citation>
    <scope>NUCLEOTIDE SEQUENCE [LARGE SCALE GENOMIC DNA]</scope>
    <source>
        <strain evidence="2 3">B-31</strain>
    </source>
</reference>
<keyword evidence="3" id="KW-1185">Reference proteome</keyword>
<feature type="compositionally biased region" description="Basic and acidic residues" evidence="1">
    <location>
        <begin position="14"/>
        <end position="42"/>
    </location>
</feature>
<accession>W7TNG6</accession>
<protein>
    <submittedName>
        <fullName evidence="2">Uncharacterized protein</fullName>
    </submittedName>
</protein>
<comment type="caution">
    <text evidence="2">The sequence shown here is derived from an EMBL/GenBank/DDBJ whole genome shotgun (WGS) entry which is preliminary data.</text>
</comment>
<gene>
    <name evidence="2" type="ORF">Naga_100049g24</name>
</gene>
<evidence type="ECO:0000256" key="1">
    <source>
        <dbReference type="SAM" id="MobiDB-lite"/>
    </source>
</evidence>
<sequence length="100" mass="11166">MQAPWGNPRGGRGNARDFARAGRRQDDMRGADGDEASKGKKIEKLKRKGDHEICRPLKTSESLCPKTMTMDRLDESLHCHAILPALAGQEADLHECLQRK</sequence>
<evidence type="ECO:0000313" key="3">
    <source>
        <dbReference type="Proteomes" id="UP000019335"/>
    </source>
</evidence>
<dbReference type="EMBL" id="AZIL01001061">
    <property type="protein sequence ID" value="EWM25048.1"/>
    <property type="molecule type" value="Genomic_DNA"/>
</dbReference>
<proteinExistence type="predicted"/>
<organism evidence="2 3">
    <name type="scientific">Nannochloropsis gaditana</name>
    <dbReference type="NCBI Taxonomy" id="72520"/>
    <lineage>
        <taxon>Eukaryota</taxon>
        <taxon>Sar</taxon>
        <taxon>Stramenopiles</taxon>
        <taxon>Ochrophyta</taxon>
        <taxon>Eustigmatophyceae</taxon>
        <taxon>Eustigmatales</taxon>
        <taxon>Monodopsidaceae</taxon>
        <taxon>Nannochloropsis</taxon>
    </lineage>
</organism>
<dbReference type="Proteomes" id="UP000019335">
    <property type="component" value="Chromosome 12"/>
</dbReference>
<name>W7TNG6_9STRA</name>
<evidence type="ECO:0000313" key="2">
    <source>
        <dbReference type="EMBL" id="EWM25048.1"/>
    </source>
</evidence>
<feature type="region of interest" description="Disordered" evidence="1">
    <location>
        <begin position="1"/>
        <end position="49"/>
    </location>
</feature>